<feature type="region of interest" description="Disordered" evidence="1">
    <location>
        <begin position="98"/>
        <end position="128"/>
    </location>
</feature>
<dbReference type="Proteomes" id="UP001267426">
    <property type="component" value="Unassembled WGS sequence"/>
</dbReference>
<evidence type="ECO:0000313" key="2">
    <source>
        <dbReference type="EMBL" id="MDT0631169.1"/>
    </source>
</evidence>
<dbReference type="RefSeq" id="WP_311662511.1">
    <property type="nucleotide sequence ID" value="NZ_JAVRHT010000009.1"/>
</dbReference>
<dbReference type="InterPro" id="IPR014710">
    <property type="entry name" value="RmlC-like_jellyroll"/>
</dbReference>
<protein>
    <recommendedName>
        <fullName evidence="4">Cupin domain-containing protein</fullName>
    </recommendedName>
</protein>
<evidence type="ECO:0008006" key="4">
    <source>
        <dbReference type="Google" id="ProtNLM"/>
    </source>
</evidence>
<keyword evidence="3" id="KW-1185">Reference proteome</keyword>
<evidence type="ECO:0000256" key="1">
    <source>
        <dbReference type="SAM" id="MobiDB-lite"/>
    </source>
</evidence>
<dbReference type="SUPFAM" id="SSF51182">
    <property type="entry name" value="RmlC-like cupins"/>
    <property type="match status" value="1"/>
</dbReference>
<comment type="caution">
    <text evidence="2">The sequence shown here is derived from an EMBL/GenBank/DDBJ whole genome shotgun (WGS) entry which is preliminary data.</text>
</comment>
<gene>
    <name evidence="2" type="ORF">RM540_05340</name>
</gene>
<proteinExistence type="predicted"/>
<sequence length="150" mass="16729">MSDDPTSPRVPYWHLYTDDDGVSRQRLCHMTAFELESISPPADPQWLGEKHHDGMTVLFTVQPAGWTGTWHENPAPQWIVPLSGAWWVESMDGERRTFGPGEISFGEDQGTVERGGKSGHRSGTAGDEPAVLMIVQFDSERDATTPCRFD</sequence>
<dbReference type="EMBL" id="JAVRHT010000009">
    <property type="protein sequence ID" value="MDT0631169.1"/>
    <property type="molecule type" value="Genomic_DNA"/>
</dbReference>
<name>A0ABU3BPE6_9BACT</name>
<organism evidence="2 3">
    <name type="scientific">Rubrivirga litoralis</name>
    <dbReference type="NCBI Taxonomy" id="3075598"/>
    <lineage>
        <taxon>Bacteria</taxon>
        <taxon>Pseudomonadati</taxon>
        <taxon>Rhodothermota</taxon>
        <taxon>Rhodothermia</taxon>
        <taxon>Rhodothermales</taxon>
        <taxon>Rubricoccaceae</taxon>
        <taxon>Rubrivirga</taxon>
    </lineage>
</organism>
<reference evidence="2 3" key="1">
    <citation type="submission" date="2023-09" db="EMBL/GenBank/DDBJ databases">
        <authorList>
            <person name="Rey-Velasco X."/>
        </authorList>
    </citation>
    <scope>NUCLEOTIDE SEQUENCE [LARGE SCALE GENOMIC DNA]</scope>
    <source>
        <strain evidence="2 3">F394</strain>
    </source>
</reference>
<dbReference type="Gene3D" id="2.60.120.10">
    <property type="entry name" value="Jelly Rolls"/>
    <property type="match status" value="1"/>
</dbReference>
<evidence type="ECO:0000313" key="3">
    <source>
        <dbReference type="Proteomes" id="UP001267426"/>
    </source>
</evidence>
<accession>A0ABU3BPE6</accession>
<dbReference type="CDD" id="cd07009">
    <property type="entry name" value="cupin_BLL0285-like"/>
    <property type="match status" value="1"/>
</dbReference>
<dbReference type="InterPro" id="IPR011051">
    <property type="entry name" value="RmlC_Cupin_sf"/>
</dbReference>